<keyword evidence="1" id="KW-0472">Membrane</keyword>
<feature type="transmembrane region" description="Helical" evidence="1">
    <location>
        <begin position="92"/>
        <end position="109"/>
    </location>
</feature>
<proteinExistence type="predicted"/>
<sequence length="139" mass="14510">MTREPSESSQGPRAAVVKARRGFRTWRGTRPFWAGVFTLAAGVPVIYFPFARLSLGGLPLALSTTAGAGSLVIGILLIVLGVILWLQQHVRVFAGIAAILLALVSLPLANFGGFLLGLLCGLVGGSLACSWAPPDTDEP</sequence>
<reference evidence="2 3" key="1">
    <citation type="submission" date="2023-03" db="EMBL/GenBank/DDBJ databases">
        <title>Draft genome sequence of type strain Streptomyces ferralitis JCM 14344.</title>
        <authorList>
            <person name="Klaysubun C."/>
            <person name="Duangmal K."/>
        </authorList>
    </citation>
    <scope>NUCLEOTIDE SEQUENCE [LARGE SCALE GENOMIC DNA]</scope>
    <source>
        <strain evidence="2 3">JCM 14344</strain>
    </source>
</reference>
<evidence type="ECO:0000313" key="2">
    <source>
        <dbReference type="EMBL" id="MDF2255097.1"/>
    </source>
</evidence>
<accession>A0ABT5YU07</accession>
<dbReference type="Pfam" id="PF19609">
    <property type="entry name" value="DUF6114"/>
    <property type="match status" value="1"/>
</dbReference>
<keyword evidence="1" id="KW-0812">Transmembrane</keyword>
<dbReference type="Proteomes" id="UP001220022">
    <property type="component" value="Unassembled WGS sequence"/>
</dbReference>
<protein>
    <submittedName>
        <fullName evidence="2">DUF6114 domain-containing protein</fullName>
    </submittedName>
</protein>
<keyword evidence="1" id="KW-1133">Transmembrane helix</keyword>
<dbReference type="EMBL" id="JARHTQ010000002">
    <property type="protein sequence ID" value="MDF2255097.1"/>
    <property type="molecule type" value="Genomic_DNA"/>
</dbReference>
<dbReference type="InterPro" id="IPR046096">
    <property type="entry name" value="DUF6114"/>
</dbReference>
<gene>
    <name evidence="2" type="ORF">P2L57_04925</name>
</gene>
<feature type="transmembrane region" description="Helical" evidence="1">
    <location>
        <begin position="62"/>
        <end position="86"/>
    </location>
</feature>
<organism evidence="2 3">
    <name type="scientific">Streptantibioticus ferralitis</name>
    <dbReference type="NCBI Taxonomy" id="236510"/>
    <lineage>
        <taxon>Bacteria</taxon>
        <taxon>Bacillati</taxon>
        <taxon>Actinomycetota</taxon>
        <taxon>Actinomycetes</taxon>
        <taxon>Kitasatosporales</taxon>
        <taxon>Streptomycetaceae</taxon>
        <taxon>Streptantibioticus</taxon>
    </lineage>
</organism>
<evidence type="ECO:0000256" key="1">
    <source>
        <dbReference type="SAM" id="Phobius"/>
    </source>
</evidence>
<evidence type="ECO:0000313" key="3">
    <source>
        <dbReference type="Proteomes" id="UP001220022"/>
    </source>
</evidence>
<comment type="caution">
    <text evidence="2">The sequence shown here is derived from an EMBL/GenBank/DDBJ whole genome shotgun (WGS) entry which is preliminary data.</text>
</comment>
<feature type="transmembrane region" description="Helical" evidence="1">
    <location>
        <begin position="32"/>
        <end position="50"/>
    </location>
</feature>
<keyword evidence="3" id="KW-1185">Reference proteome</keyword>
<name>A0ABT5YU07_9ACTN</name>